<proteinExistence type="predicted"/>
<sequence>MAFDNDYYYGNNRAKITRKIISRGVVFLIVLFIAIFNVVILFSRKVDKLINADIQVETVKLQNAVKKFKEMTGANPKLAGLEDNLRSVKSADGKYNFETFYGSEKIYEIPESLKDDREQSNRIVIKKDRKGGWVYDEAKGTISPNI</sequence>
<dbReference type="EMBL" id="AP019835">
    <property type="protein sequence ID" value="BBM49941.1"/>
    <property type="molecule type" value="Genomic_DNA"/>
</dbReference>
<dbReference type="STRING" id="157687.HMPREF3180_00997"/>
<reference evidence="3 7" key="4">
    <citation type="submission" date="2019-07" db="EMBL/GenBank/DDBJ databases">
        <title>Complete Genome Sequence of Leptotrichia wadei Strain JMUB3934.</title>
        <authorList>
            <person name="Watanabe S."/>
            <person name="Cui L."/>
        </authorList>
    </citation>
    <scope>NUCLEOTIDE SEQUENCE [LARGE SCALE GENOMIC DNA]</scope>
    <source>
        <strain evidence="3 7">JMUB3934</strain>
    </source>
</reference>
<reference evidence="2 6" key="3">
    <citation type="submission" date="2019-07" db="EMBL/GenBank/DDBJ databases">
        <title>Complete Genome Sequence of Leptotrichia wadei Strain JMUB3933.</title>
        <authorList>
            <person name="Watanabe S."/>
            <person name="Cui L."/>
        </authorList>
    </citation>
    <scope>NUCLEOTIDE SEQUENCE [LARGE SCALE GENOMIC DNA]</scope>
    <source>
        <strain evidence="2 6">JMUB3933</strain>
    </source>
</reference>
<protein>
    <submittedName>
        <fullName evidence="4">Uncharacterized protein</fullName>
    </submittedName>
</protein>
<evidence type="ECO:0000313" key="4">
    <source>
        <dbReference type="EMBL" id="KXB66566.1"/>
    </source>
</evidence>
<evidence type="ECO:0000313" key="5">
    <source>
        <dbReference type="Proteomes" id="UP000070483"/>
    </source>
</evidence>
<dbReference type="Proteomes" id="UP000321501">
    <property type="component" value="Chromosome"/>
</dbReference>
<evidence type="ECO:0000313" key="3">
    <source>
        <dbReference type="EMBL" id="BBM49941.1"/>
    </source>
</evidence>
<keyword evidence="1" id="KW-1133">Transmembrane helix</keyword>
<reference evidence="5" key="2">
    <citation type="submission" date="2016-01" db="EMBL/GenBank/DDBJ databases">
        <authorList>
            <person name="Mitreva M."/>
            <person name="Pepin K.H."/>
            <person name="Mihindukulasuriya K.A."/>
            <person name="Fulton R."/>
            <person name="Fronick C."/>
            <person name="O'Laughlin M."/>
            <person name="Miner T."/>
            <person name="Herter B."/>
            <person name="Rosa B.A."/>
            <person name="Cordes M."/>
            <person name="Tomlinson C."/>
            <person name="Wollam A."/>
            <person name="Palsikar V.B."/>
            <person name="Mardis E.R."/>
            <person name="Wilson R.K."/>
        </authorList>
    </citation>
    <scope>NUCLEOTIDE SEQUENCE [LARGE SCALE GENOMIC DNA]</scope>
    <source>
        <strain evidence="5">KA00185</strain>
    </source>
</reference>
<name>A0A134AFR2_9FUSO</name>
<dbReference type="Proteomes" id="UP000070483">
    <property type="component" value="Unassembled WGS sequence"/>
</dbReference>
<dbReference type="Proteomes" id="UP000321397">
    <property type="component" value="Chromosome"/>
</dbReference>
<evidence type="ECO:0000313" key="6">
    <source>
        <dbReference type="Proteomes" id="UP000321397"/>
    </source>
</evidence>
<keyword evidence="1" id="KW-0812">Transmembrane</keyword>
<evidence type="ECO:0000313" key="2">
    <source>
        <dbReference type="EMBL" id="BBM47638.1"/>
    </source>
</evidence>
<dbReference type="EMBL" id="AP019834">
    <property type="protein sequence ID" value="BBM47638.1"/>
    <property type="molecule type" value="Genomic_DNA"/>
</dbReference>
<keyword evidence="5" id="KW-1185">Reference proteome</keyword>
<feature type="transmembrane region" description="Helical" evidence="1">
    <location>
        <begin position="20"/>
        <end position="42"/>
    </location>
</feature>
<dbReference type="AlphaFoldDB" id="A0A134AFR2"/>
<dbReference type="OrthoDB" id="82005at2"/>
<dbReference type="PATRIC" id="fig|157687.3.peg.993"/>
<organism evidence="4 5">
    <name type="scientific">Leptotrichia wadei</name>
    <dbReference type="NCBI Taxonomy" id="157687"/>
    <lineage>
        <taxon>Bacteria</taxon>
        <taxon>Fusobacteriati</taxon>
        <taxon>Fusobacteriota</taxon>
        <taxon>Fusobacteriia</taxon>
        <taxon>Fusobacteriales</taxon>
        <taxon>Leptotrichiaceae</taxon>
        <taxon>Leptotrichia</taxon>
    </lineage>
</organism>
<evidence type="ECO:0000256" key="1">
    <source>
        <dbReference type="SAM" id="Phobius"/>
    </source>
</evidence>
<gene>
    <name evidence="4" type="ORF">HMPREF3180_00997</name>
    <name evidence="2" type="ORF">JMUB3933_1139</name>
    <name evidence="3" type="ORF">JMUB3934_1237</name>
</gene>
<dbReference type="RefSeq" id="WP_060917788.1">
    <property type="nucleotide sequence ID" value="NZ_AP019834.1"/>
</dbReference>
<keyword evidence="1" id="KW-0472">Membrane</keyword>
<dbReference type="EMBL" id="LSDD01000075">
    <property type="protein sequence ID" value="KXB66566.1"/>
    <property type="molecule type" value="Genomic_DNA"/>
</dbReference>
<reference evidence="4" key="1">
    <citation type="submission" date="2016-01" db="EMBL/GenBank/DDBJ databases">
        <authorList>
            <person name="Oliw E.H."/>
        </authorList>
    </citation>
    <scope>NUCLEOTIDE SEQUENCE [LARGE SCALE GENOMIC DNA]</scope>
    <source>
        <strain evidence="4">KA00185</strain>
    </source>
</reference>
<accession>A0A134AFR2</accession>
<evidence type="ECO:0000313" key="7">
    <source>
        <dbReference type="Proteomes" id="UP000321501"/>
    </source>
</evidence>